<evidence type="ECO:0000256" key="3">
    <source>
        <dbReference type="ARBA" id="ARBA00022475"/>
    </source>
</evidence>
<evidence type="ECO:0000313" key="10">
    <source>
        <dbReference type="Proteomes" id="UP000603434"/>
    </source>
</evidence>
<gene>
    <name evidence="9" type="ORF">H8E23_05425</name>
</gene>
<dbReference type="PANTHER" id="PTHR33406">
    <property type="entry name" value="MEMBRANE PROTEIN MJ1562-RELATED"/>
    <property type="match status" value="1"/>
</dbReference>
<dbReference type="Pfam" id="PF03176">
    <property type="entry name" value="MMPL"/>
    <property type="match status" value="2"/>
</dbReference>
<reference evidence="9 10" key="1">
    <citation type="submission" date="2020-08" db="EMBL/GenBank/DDBJ databases">
        <title>Bridging the membrane lipid divide: bacteria of the FCB group superphylum have the potential to synthesize archaeal ether lipids.</title>
        <authorList>
            <person name="Villanueva L."/>
            <person name="Von Meijenfeldt F.A.B."/>
            <person name="Westbye A.B."/>
            <person name="Yadav S."/>
            <person name="Hopmans E.C."/>
            <person name="Dutilh B.E."/>
            <person name="Sinninghe Damste J.S."/>
        </authorList>
    </citation>
    <scope>NUCLEOTIDE SEQUENCE [LARGE SCALE GENOMIC DNA]</scope>
    <source>
        <strain evidence="9">NIOZ-UU30</strain>
    </source>
</reference>
<keyword evidence="4 7" id="KW-0812">Transmembrane</keyword>
<keyword evidence="3" id="KW-1003">Cell membrane</keyword>
<keyword evidence="5 7" id="KW-1133">Transmembrane helix</keyword>
<evidence type="ECO:0000313" key="9">
    <source>
        <dbReference type="EMBL" id="MBC8360818.1"/>
    </source>
</evidence>
<dbReference type="Proteomes" id="UP000603434">
    <property type="component" value="Unassembled WGS sequence"/>
</dbReference>
<dbReference type="PROSITE" id="PS50156">
    <property type="entry name" value="SSD"/>
    <property type="match status" value="1"/>
</dbReference>
<comment type="subcellular location">
    <subcellularLocation>
        <location evidence="1">Cell membrane</location>
        <topology evidence="1">Multi-pass membrane protein</topology>
    </subcellularLocation>
</comment>
<dbReference type="GO" id="GO:0005886">
    <property type="term" value="C:plasma membrane"/>
    <property type="evidence" value="ECO:0007669"/>
    <property type="project" value="UniProtKB-SubCell"/>
</dbReference>
<feature type="domain" description="SSD" evidence="8">
    <location>
        <begin position="700"/>
        <end position="827"/>
    </location>
</feature>
<accession>A0A8J6TLM6</accession>
<comment type="similarity">
    <text evidence="2">Belongs to the resistance-nodulation-cell division (RND) (TC 2.A.6) family. MmpL subfamily.</text>
</comment>
<name>A0A8J6TLM6_9BACT</name>
<feature type="transmembrane region" description="Helical" evidence="7">
    <location>
        <begin position="702"/>
        <end position="722"/>
    </location>
</feature>
<dbReference type="PANTHER" id="PTHR33406:SF6">
    <property type="entry name" value="MEMBRANE PROTEIN YDGH-RELATED"/>
    <property type="match status" value="1"/>
</dbReference>
<evidence type="ECO:0000256" key="1">
    <source>
        <dbReference type="ARBA" id="ARBA00004651"/>
    </source>
</evidence>
<evidence type="ECO:0000256" key="5">
    <source>
        <dbReference type="ARBA" id="ARBA00022989"/>
    </source>
</evidence>
<comment type="caution">
    <text evidence="9">The sequence shown here is derived from an EMBL/GenBank/DDBJ whole genome shotgun (WGS) entry which is preliminary data.</text>
</comment>
<dbReference type="SUPFAM" id="SSF82866">
    <property type="entry name" value="Multidrug efflux transporter AcrB transmembrane domain"/>
    <property type="match status" value="2"/>
</dbReference>
<feature type="transmembrane region" description="Helical" evidence="7">
    <location>
        <begin position="800"/>
        <end position="821"/>
    </location>
</feature>
<dbReference type="Gene3D" id="1.20.1640.10">
    <property type="entry name" value="Multidrug efflux transporter AcrB transmembrane domain"/>
    <property type="match status" value="2"/>
</dbReference>
<sequence>MKHLYLLPERFFDRIILARPRLVFFCLLLLVAFLGYMAKDFRLDASAETLVLQNDKDLRYSRMIDERYGIQDFLLLSYTPKDGLFSDKVLADLKRLRDELKQMKRVSSVVSILDVPLLESPPVPVKELAGNIRTLESANTDKKLARIEFGQNPLYQNLLVSPDLKTTALQIVFPADETYQKLLARRNQFREKQATGKLSASERAEFKTVSMQFQQHRDFMKKNRHEDIAAIRAIMNNYRQDAELFLGGVSMIADDLISFIKNDLKVFGLGVLFFLILTLSIIFRKKRWILLPMLCCALSVTAMMGLLGLFDWEVTVISSNFISLQLIITMSLTIHLVVRYRELHFDNPEKEHRQLILATVSSMLKPCLYASLTTIAGFGSLLFCDILPVITFGWMMSAGISVSMVMTFLVFPSVLMLMPKKEPPLRRSPRFALTAFFARFTEKHGLLILSISAIILAVGAVGVSRLEVENSFIDYFKHTTEIYRGMKVIDQKLGGTTPLDIVVDLKEPQASVQAPVPEKEAESDEAFDKFDEFDAAQDEKKYWFTSYKMAQVKKIHQYIDSLPETGKILSLATILQVAEKLNDGKPLDNFKLALLYSQIPDKFKNLILDPYVSVEHNQVRFLARVRDSEKTLKRDRFLKKVSHDLTNRLEFKPEHVHLTGMLVLYNNMLQNLFGSQILTLGIVVLALMGMFLILFRSVLVSLIAIFPSLLSVGAVLGFMGWMNIPLDMMTITIASISVGIAVDDTIHYIHRFKHEIEIDRNYIQSMYRCHGSIGHAMYYTSVTIIIGFSILVLSNFIPSIYFGLLTGLAMLIALIAALTLLPQLIVVVKPFGPEGIKANGAH</sequence>
<feature type="transmembrane region" description="Helical" evidence="7">
    <location>
        <begin position="290"/>
        <end position="310"/>
    </location>
</feature>
<feature type="transmembrane region" description="Helical" evidence="7">
    <location>
        <begin position="776"/>
        <end position="794"/>
    </location>
</feature>
<protein>
    <submittedName>
        <fullName evidence="9">RND family transporter</fullName>
    </submittedName>
</protein>
<feature type="transmembrane region" description="Helical" evidence="7">
    <location>
        <begin position="673"/>
        <end position="695"/>
    </location>
</feature>
<dbReference type="InterPro" id="IPR000731">
    <property type="entry name" value="SSD"/>
</dbReference>
<dbReference type="AlphaFoldDB" id="A0A8J6TLM6"/>
<evidence type="ECO:0000256" key="7">
    <source>
        <dbReference type="SAM" id="Phobius"/>
    </source>
</evidence>
<keyword evidence="6 7" id="KW-0472">Membrane</keyword>
<feature type="transmembrane region" description="Helical" evidence="7">
    <location>
        <begin position="446"/>
        <end position="466"/>
    </location>
</feature>
<feature type="transmembrane region" description="Helical" evidence="7">
    <location>
        <begin position="367"/>
        <end position="390"/>
    </location>
</feature>
<proteinExistence type="inferred from homology"/>
<evidence type="ECO:0000256" key="4">
    <source>
        <dbReference type="ARBA" id="ARBA00022692"/>
    </source>
</evidence>
<evidence type="ECO:0000259" key="8">
    <source>
        <dbReference type="PROSITE" id="PS50156"/>
    </source>
</evidence>
<dbReference type="InterPro" id="IPR004869">
    <property type="entry name" value="MMPL_dom"/>
</dbReference>
<dbReference type="InterPro" id="IPR050545">
    <property type="entry name" value="Mycobact_MmpL"/>
</dbReference>
<organism evidence="9 10">
    <name type="scientific">Candidatus Desulfatibia profunda</name>
    <dbReference type="NCBI Taxonomy" id="2841695"/>
    <lineage>
        <taxon>Bacteria</taxon>
        <taxon>Pseudomonadati</taxon>
        <taxon>Thermodesulfobacteriota</taxon>
        <taxon>Desulfobacteria</taxon>
        <taxon>Desulfobacterales</taxon>
        <taxon>Desulfobacterales incertae sedis</taxon>
        <taxon>Candidatus Desulfatibia</taxon>
    </lineage>
</organism>
<dbReference type="EMBL" id="JACNJH010000108">
    <property type="protein sequence ID" value="MBC8360818.1"/>
    <property type="molecule type" value="Genomic_DNA"/>
</dbReference>
<evidence type="ECO:0000256" key="2">
    <source>
        <dbReference type="ARBA" id="ARBA00010157"/>
    </source>
</evidence>
<feature type="transmembrane region" description="Helical" evidence="7">
    <location>
        <begin position="396"/>
        <end position="418"/>
    </location>
</feature>
<feature type="transmembrane region" description="Helical" evidence="7">
    <location>
        <begin position="20"/>
        <end position="38"/>
    </location>
</feature>
<feature type="transmembrane region" description="Helical" evidence="7">
    <location>
        <begin position="266"/>
        <end position="283"/>
    </location>
</feature>
<feature type="transmembrane region" description="Helical" evidence="7">
    <location>
        <begin position="316"/>
        <end position="338"/>
    </location>
</feature>
<evidence type="ECO:0000256" key="6">
    <source>
        <dbReference type="ARBA" id="ARBA00023136"/>
    </source>
</evidence>